<dbReference type="EMBL" id="NULI01000033">
    <property type="protein sequence ID" value="PGS81619.1"/>
    <property type="molecule type" value="Genomic_DNA"/>
</dbReference>
<sequence length="117" mass="13426">MKFDQKSTTVKLGDTGIQVTNFCELSKFSENFVQLKIHGIIMHGNTQGLDNELFLDYSTIEELKGLIANPSVHFTGNGNLEFINVDNRLTLNGDYEKDIIYYYDFIINFFKENVDSN</sequence>
<proteinExistence type="predicted"/>
<dbReference type="RefSeq" id="WP_098782345.1">
    <property type="nucleotide sequence ID" value="NZ_NULI01000033.1"/>
</dbReference>
<evidence type="ECO:0000313" key="2">
    <source>
        <dbReference type="Proteomes" id="UP000224203"/>
    </source>
</evidence>
<dbReference type="AlphaFoldDB" id="A0A9X7CQS9"/>
<reference evidence="1 2" key="1">
    <citation type="submission" date="2017-09" db="EMBL/GenBank/DDBJ databases">
        <title>Large-scale bioinformatics analysis of Bacillus genomes uncovers conserved roles of natural products in bacterial physiology.</title>
        <authorList>
            <consortium name="Agbiome Team Llc"/>
            <person name="Bleich R.M."/>
            <person name="Grubbs K.J."/>
            <person name="Santa Maria K.C."/>
            <person name="Allen S.E."/>
            <person name="Farag S."/>
            <person name="Shank E.A."/>
            <person name="Bowers A."/>
        </authorList>
    </citation>
    <scope>NUCLEOTIDE SEQUENCE [LARGE SCALE GENOMIC DNA]</scope>
    <source>
        <strain evidence="1 2">AFS041711</strain>
    </source>
</reference>
<protein>
    <submittedName>
        <fullName evidence="1">Uncharacterized protein</fullName>
    </submittedName>
</protein>
<evidence type="ECO:0000313" key="1">
    <source>
        <dbReference type="EMBL" id="PGS81619.1"/>
    </source>
</evidence>
<comment type="caution">
    <text evidence="1">The sequence shown here is derived from an EMBL/GenBank/DDBJ whole genome shotgun (WGS) entry which is preliminary data.</text>
</comment>
<gene>
    <name evidence="1" type="ORF">COC69_05675</name>
</gene>
<organism evidence="1 2">
    <name type="scientific">Bacillus cereus</name>
    <dbReference type="NCBI Taxonomy" id="1396"/>
    <lineage>
        <taxon>Bacteria</taxon>
        <taxon>Bacillati</taxon>
        <taxon>Bacillota</taxon>
        <taxon>Bacilli</taxon>
        <taxon>Bacillales</taxon>
        <taxon>Bacillaceae</taxon>
        <taxon>Bacillus</taxon>
        <taxon>Bacillus cereus group</taxon>
    </lineage>
</organism>
<name>A0A9X7CQS9_BACCE</name>
<accession>A0A9X7CQS9</accession>
<dbReference type="Proteomes" id="UP000224203">
    <property type="component" value="Unassembled WGS sequence"/>
</dbReference>